<dbReference type="Gene3D" id="1.10.287.630">
    <property type="entry name" value="Helix hairpin bin"/>
    <property type="match status" value="1"/>
</dbReference>
<dbReference type="SUPFAM" id="SSF51206">
    <property type="entry name" value="cAMP-binding domain-like"/>
    <property type="match status" value="1"/>
</dbReference>
<keyword evidence="2" id="KW-0472">Membrane</keyword>
<sequence length="618" mass="69816">MWSSAATAPKNPKTLPKNKTALHLVQKISQCDNDPHVPAMLPVLVEPRAAVPLAPANAAGFHLELFHLYLRAGRHSVGSCRDSVGYVLDSISYLHYIVNREIWQKNFKTLCYVLRMHRPIQYLWNLNDYTLKGSILGTALKYFYLFFVLRIMWALIWLHVDEFERKHIEEYSRRALHEVQTELKQTNPASQFLGALYIVNKMFIPIGPSVAPANDMERIACLLVMLTGSLVVTGAAVASLSLVISIYMRPEEAFQERYRLIIKEMVESMVPPSLREKVETFYKMYWHKQKAVSATQLLPTYPPTLPNTIYTDIYFDATQKNRILCDLSYEFLSKLAKKMSTVLYIPGDAIIKRSSKKSTMIFIAYGDIEMVSAEDDSTAVLRLTRGSLLAGCAGGAVAACARAYVEIRAATFCITHALTMRDLWLVVLKHKSSILHFKRKLMALKEETDERGDQLLQRRDVFLKIADVKIAGKAVLPATPAILTLPACMLLLHASFKGSQVTHPYYLVFKKNVPVEFRFFDYVVTMLYVLDLIVYLSTGANVEEGVPITFSQTSAQQMRSRWFVLDVVGTLPLFEFVNDGHFAGINKLLRLPKVTHLLLLVVATGVSATRRPYGACFA</sequence>
<dbReference type="InterPro" id="IPR014710">
    <property type="entry name" value="RmlC-like_jellyroll"/>
</dbReference>
<feature type="transmembrane region" description="Helical" evidence="2">
    <location>
        <begin position="222"/>
        <end position="247"/>
    </location>
</feature>
<organism evidence="4 5">
    <name type="scientific">Chilo suppressalis</name>
    <name type="common">Asiatic rice borer moth</name>
    <dbReference type="NCBI Taxonomy" id="168631"/>
    <lineage>
        <taxon>Eukaryota</taxon>
        <taxon>Metazoa</taxon>
        <taxon>Ecdysozoa</taxon>
        <taxon>Arthropoda</taxon>
        <taxon>Hexapoda</taxon>
        <taxon>Insecta</taxon>
        <taxon>Pterygota</taxon>
        <taxon>Neoptera</taxon>
        <taxon>Endopterygota</taxon>
        <taxon>Lepidoptera</taxon>
        <taxon>Glossata</taxon>
        <taxon>Ditrysia</taxon>
        <taxon>Pyraloidea</taxon>
        <taxon>Crambidae</taxon>
        <taxon>Crambinae</taxon>
        <taxon>Chilo</taxon>
    </lineage>
</organism>
<dbReference type="EMBL" id="OU963896">
    <property type="protein sequence ID" value="CAH0404566.1"/>
    <property type="molecule type" value="Genomic_DNA"/>
</dbReference>
<dbReference type="InterPro" id="IPR018490">
    <property type="entry name" value="cNMP-bd_dom_sf"/>
</dbReference>
<keyword evidence="1" id="KW-0813">Transport</keyword>
<dbReference type="PANTHER" id="PTHR45638:SF11">
    <property type="entry name" value="CYCLIC NUCLEOTIDE-GATED CATION CHANNEL SUBUNIT A"/>
    <property type="match status" value="1"/>
</dbReference>
<gene>
    <name evidence="4" type="ORF">CHILSU_LOCUS7909</name>
</gene>
<keyword evidence="1" id="KW-0406">Ion transport</keyword>
<reference evidence="4" key="1">
    <citation type="submission" date="2021-12" db="EMBL/GenBank/DDBJ databases">
        <authorList>
            <person name="King R."/>
        </authorList>
    </citation>
    <scope>NUCLEOTIDE SEQUENCE</scope>
</reference>
<feature type="domain" description="Cyclic nucleotide-binding" evidence="3">
    <location>
        <begin position="323"/>
        <end position="390"/>
    </location>
</feature>
<dbReference type="InterPro" id="IPR000595">
    <property type="entry name" value="cNMP-bd_dom"/>
</dbReference>
<evidence type="ECO:0000313" key="4">
    <source>
        <dbReference type="EMBL" id="CAH0404566.1"/>
    </source>
</evidence>
<dbReference type="PANTHER" id="PTHR45638">
    <property type="entry name" value="CYCLIC NUCLEOTIDE-GATED CATION CHANNEL SUBUNIT A"/>
    <property type="match status" value="1"/>
</dbReference>
<proteinExistence type="predicted"/>
<evidence type="ECO:0000256" key="1">
    <source>
        <dbReference type="ARBA" id="ARBA00023286"/>
    </source>
</evidence>
<feature type="transmembrane region" description="Helical" evidence="2">
    <location>
        <begin position="142"/>
        <end position="160"/>
    </location>
</feature>
<protein>
    <recommendedName>
        <fullName evidence="3">Cyclic nucleotide-binding domain-containing protein</fullName>
    </recommendedName>
</protein>
<dbReference type="Gene3D" id="2.60.120.10">
    <property type="entry name" value="Jelly Rolls"/>
    <property type="match status" value="1"/>
</dbReference>
<name>A0ABN8BCA6_CHISP</name>
<keyword evidence="2" id="KW-1133">Transmembrane helix</keyword>
<evidence type="ECO:0000313" key="5">
    <source>
        <dbReference type="Proteomes" id="UP001153292"/>
    </source>
</evidence>
<keyword evidence="2" id="KW-0812">Transmembrane</keyword>
<dbReference type="PROSITE" id="PS50042">
    <property type="entry name" value="CNMP_BINDING_3"/>
    <property type="match status" value="1"/>
</dbReference>
<evidence type="ECO:0000256" key="2">
    <source>
        <dbReference type="SAM" id="Phobius"/>
    </source>
</evidence>
<dbReference type="InterPro" id="IPR050866">
    <property type="entry name" value="CNG_cation_channel"/>
</dbReference>
<keyword evidence="1" id="KW-1071">Ligand-gated ion channel</keyword>
<keyword evidence="1" id="KW-0407">Ion channel</keyword>
<keyword evidence="5" id="KW-1185">Reference proteome</keyword>
<accession>A0ABN8BCA6</accession>
<evidence type="ECO:0000259" key="3">
    <source>
        <dbReference type="PROSITE" id="PS50042"/>
    </source>
</evidence>
<dbReference type="Proteomes" id="UP001153292">
    <property type="component" value="Chromosome 3"/>
</dbReference>